<comment type="caution">
    <text evidence="2">The sequence shown here is derived from an EMBL/GenBank/DDBJ whole genome shotgun (WGS) entry which is preliminary data.</text>
</comment>
<dbReference type="PANTHER" id="PTHR46310:SF7">
    <property type="entry name" value="AMIDASE 1"/>
    <property type="match status" value="1"/>
</dbReference>
<feature type="domain" description="Amidase" evidence="1">
    <location>
        <begin position="32"/>
        <end position="199"/>
    </location>
</feature>
<evidence type="ECO:0000313" key="2">
    <source>
        <dbReference type="EMBL" id="GGK47602.1"/>
    </source>
</evidence>
<dbReference type="PANTHER" id="PTHR46310">
    <property type="entry name" value="AMIDASE 1"/>
    <property type="match status" value="1"/>
</dbReference>
<dbReference type="Pfam" id="PF01425">
    <property type="entry name" value="Amidase"/>
    <property type="match status" value="2"/>
</dbReference>
<dbReference type="RefSeq" id="WP_188914855.1">
    <property type="nucleotide sequence ID" value="NZ_BMMF01000012.1"/>
</dbReference>
<name>A0A917QF88_9HYPH</name>
<accession>A0A917QF88</accession>
<evidence type="ECO:0000259" key="1">
    <source>
        <dbReference type="Pfam" id="PF01425"/>
    </source>
</evidence>
<dbReference type="AlphaFoldDB" id="A0A917QF88"/>
<sequence length="411" mass="42446">MSARSTTSIRPIQRDDLGAFCAHAPLGSLAIGGGSGPLEGVSLAVKDLFDVVGVRTGAGSPAWLEAAEPAAESAAAVRALVAAGATVVGKTLTDELAWSLNGENVHYGTPVNPRAPGRVPGGSSAGSAAAVAGALVDLALGTDTGGSVRLPASYCGIWGFRPTHGRVPMAGAVPLAPSYDTVGWFARDLALLELAGSVLLAQPLAHSHGFRRLVVASDLFARVDEGLQPALRAATEAIAARFSRVDAIELAPDGIAQWRLAFRVAQSAEVWETHRAWVERAAPTFGPGIEERFVMASQLTPDEIAAARRSRAAIRERMDAVLGKDALLLVPSAASIAPRRAMDAIALEELRNRALEILCPAGHAGLPQVTMPAVDTPDGPIGLGLIGARGSDERLLACGRELAYATAPLTT</sequence>
<evidence type="ECO:0000313" key="3">
    <source>
        <dbReference type="Proteomes" id="UP000600449"/>
    </source>
</evidence>
<dbReference type="SUPFAM" id="SSF75304">
    <property type="entry name" value="Amidase signature (AS) enzymes"/>
    <property type="match status" value="1"/>
</dbReference>
<feature type="domain" description="Amidase" evidence="1">
    <location>
        <begin position="281"/>
        <end position="396"/>
    </location>
</feature>
<dbReference type="NCBIfam" id="NF006169">
    <property type="entry name" value="PRK08310.1"/>
    <property type="match status" value="1"/>
</dbReference>
<dbReference type="Gene3D" id="3.90.1300.10">
    <property type="entry name" value="Amidase signature (AS) domain"/>
    <property type="match status" value="1"/>
</dbReference>
<dbReference type="InterPro" id="IPR036928">
    <property type="entry name" value="AS_sf"/>
</dbReference>
<protein>
    <submittedName>
        <fullName evidence="2">Amidase</fullName>
    </submittedName>
</protein>
<keyword evidence="3" id="KW-1185">Reference proteome</keyword>
<dbReference type="InterPro" id="IPR023631">
    <property type="entry name" value="Amidase_dom"/>
</dbReference>
<gene>
    <name evidence="2" type="ORF">GCM10011322_38290</name>
</gene>
<reference evidence="2 3" key="1">
    <citation type="journal article" date="2014" name="Int. J. Syst. Evol. Microbiol.">
        <title>Complete genome sequence of Corynebacterium casei LMG S-19264T (=DSM 44701T), isolated from a smear-ripened cheese.</title>
        <authorList>
            <consortium name="US DOE Joint Genome Institute (JGI-PGF)"/>
            <person name="Walter F."/>
            <person name="Albersmeier A."/>
            <person name="Kalinowski J."/>
            <person name="Ruckert C."/>
        </authorList>
    </citation>
    <scope>NUCLEOTIDE SEQUENCE [LARGE SCALE GENOMIC DNA]</scope>
    <source>
        <strain evidence="2 3">CGMCC 1.9161</strain>
    </source>
</reference>
<dbReference type="Proteomes" id="UP000600449">
    <property type="component" value="Unassembled WGS sequence"/>
</dbReference>
<dbReference type="EMBL" id="BMMF01000012">
    <property type="protein sequence ID" value="GGK47602.1"/>
    <property type="molecule type" value="Genomic_DNA"/>
</dbReference>
<organism evidence="2 3">
    <name type="scientific">Salinarimonas ramus</name>
    <dbReference type="NCBI Taxonomy" id="690164"/>
    <lineage>
        <taxon>Bacteria</taxon>
        <taxon>Pseudomonadati</taxon>
        <taxon>Pseudomonadota</taxon>
        <taxon>Alphaproteobacteria</taxon>
        <taxon>Hyphomicrobiales</taxon>
        <taxon>Salinarimonadaceae</taxon>
        <taxon>Salinarimonas</taxon>
    </lineage>
</organism>
<proteinExistence type="predicted"/>